<reference evidence="1" key="1">
    <citation type="submission" date="2018-01" db="EMBL/GenBank/DDBJ databases">
        <title>An insight into the sialome of Amazonian anophelines.</title>
        <authorList>
            <person name="Ribeiro J.M."/>
            <person name="Scarpassa V."/>
            <person name="Calvo E."/>
        </authorList>
    </citation>
    <scope>NUCLEOTIDE SEQUENCE</scope>
</reference>
<proteinExistence type="predicted"/>
<sequence length="94" mass="10750">MIIIMLIGFLCVASFISLQAIAWWLPKFVYLTSTSGNEPKPLCFNSQNTVGDWRELNMSSSLTRLELRYLHKFNGSVLCRKQLFGNLPGQIQPR</sequence>
<name>A0A2M4DIU5_ANODA</name>
<accession>A0A2M4DIU5</accession>
<protein>
    <submittedName>
        <fullName evidence="1">Putative secreted protein</fullName>
    </submittedName>
</protein>
<evidence type="ECO:0000313" key="1">
    <source>
        <dbReference type="EMBL" id="MBW77445.1"/>
    </source>
</evidence>
<dbReference type="EMBL" id="GGFL01013267">
    <property type="protein sequence ID" value="MBW77445.1"/>
    <property type="molecule type" value="Transcribed_RNA"/>
</dbReference>
<organism evidence="1">
    <name type="scientific">Anopheles darlingi</name>
    <name type="common">Mosquito</name>
    <dbReference type="NCBI Taxonomy" id="43151"/>
    <lineage>
        <taxon>Eukaryota</taxon>
        <taxon>Metazoa</taxon>
        <taxon>Ecdysozoa</taxon>
        <taxon>Arthropoda</taxon>
        <taxon>Hexapoda</taxon>
        <taxon>Insecta</taxon>
        <taxon>Pterygota</taxon>
        <taxon>Neoptera</taxon>
        <taxon>Endopterygota</taxon>
        <taxon>Diptera</taxon>
        <taxon>Nematocera</taxon>
        <taxon>Culicoidea</taxon>
        <taxon>Culicidae</taxon>
        <taxon>Anophelinae</taxon>
        <taxon>Anopheles</taxon>
    </lineage>
</organism>
<dbReference type="AlphaFoldDB" id="A0A2M4DIU5"/>